<dbReference type="RefSeq" id="WP_209334868.1">
    <property type="nucleotide sequence ID" value="NZ_JAGIYY010000002.1"/>
</dbReference>
<dbReference type="PANTHER" id="PTHR30121:SF6">
    <property type="entry name" value="SLR6007 PROTEIN"/>
    <property type="match status" value="1"/>
</dbReference>
<dbReference type="InterPro" id="IPR027417">
    <property type="entry name" value="P-loop_NTPase"/>
</dbReference>
<dbReference type="Gene3D" id="3.40.50.300">
    <property type="entry name" value="P-loop containing nucleotide triphosphate hydrolases"/>
    <property type="match status" value="2"/>
</dbReference>
<evidence type="ECO:0000313" key="4">
    <source>
        <dbReference type="Proteomes" id="UP000666240"/>
    </source>
</evidence>
<name>A0A8J7RKE7_9HYPH</name>
<feature type="region of interest" description="Disordered" evidence="1">
    <location>
        <begin position="431"/>
        <end position="497"/>
    </location>
</feature>
<dbReference type="AlphaFoldDB" id="A0A8J7RKE7"/>
<protein>
    <submittedName>
        <fullName evidence="3">DUF853 domain-containing protein</fullName>
    </submittedName>
</protein>
<dbReference type="Pfam" id="PF05872">
    <property type="entry name" value="HerA_C"/>
    <property type="match status" value="1"/>
</dbReference>
<evidence type="ECO:0000313" key="3">
    <source>
        <dbReference type="EMBL" id="MBP0438861.1"/>
    </source>
</evidence>
<proteinExistence type="predicted"/>
<comment type="caution">
    <text evidence="3">The sequence shown here is derived from an EMBL/GenBank/DDBJ whole genome shotgun (WGS) entry which is preliminary data.</text>
</comment>
<dbReference type="InterPro" id="IPR033186">
    <property type="entry name" value="HerA_C"/>
</dbReference>
<accession>A0A8J7RKE7</accession>
<organism evidence="3 4">
    <name type="scientific">Tianweitania sediminis</name>
    <dbReference type="NCBI Taxonomy" id="1502156"/>
    <lineage>
        <taxon>Bacteria</taxon>
        <taxon>Pseudomonadati</taxon>
        <taxon>Pseudomonadota</taxon>
        <taxon>Alphaproteobacteria</taxon>
        <taxon>Hyphomicrobiales</taxon>
        <taxon>Phyllobacteriaceae</taxon>
        <taxon>Tianweitania</taxon>
    </lineage>
</organism>
<dbReference type="SUPFAM" id="SSF52540">
    <property type="entry name" value="P-loop containing nucleoside triphosphate hydrolases"/>
    <property type="match status" value="1"/>
</dbReference>
<feature type="compositionally biased region" description="Basic and acidic residues" evidence="1">
    <location>
        <begin position="460"/>
        <end position="484"/>
    </location>
</feature>
<dbReference type="Proteomes" id="UP000666240">
    <property type="component" value="Unassembled WGS sequence"/>
</dbReference>
<dbReference type="PANTHER" id="PTHR30121">
    <property type="entry name" value="UNCHARACTERIZED PROTEIN YJGR-RELATED"/>
    <property type="match status" value="1"/>
</dbReference>
<reference evidence="3" key="1">
    <citation type="submission" date="2021-03" db="EMBL/GenBank/DDBJ databases">
        <title>Genome sequencing and assembly of Tianweitania sediminis.</title>
        <authorList>
            <person name="Chhetri G."/>
        </authorList>
    </citation>
    <scope>NUCLEOTIDE SEQUENCE</scope>
    <source>
        <strain evidence="3">Z8</strain>
    </source>
</reference>
<gene>
    <name evidence="3" type="ORF">J5Y06_09395</name>
</gene>
<dbReference type="EMBL" id="JAGIYY010000002">
    <property type="protein sequence ID" value="MBP0438861.1"/>
    <property type="molecule type" value="Genomic_DNA"/>
</dbReference>
<dbReference type="InterPro" id="IPR051162">
    <property type="entry name" value="T4SS_component"/>
</dbReference>
<sequence length="527" mass="57549">MWEADTIFLGASRNPDDSYRAPEALLLKYGNRHGLITGATGTGKTVTLQVLAEGFSDAGVPVFCADIKGDLSGIACRGTQQDFLVKRAADVRLAAYENTEFPVIFWDLFGEQGHPIRATVSEMGPLLLSRLMNLSDAQEGIMNIAFKIADDEGLLLLDMKDLQALLANIGERAKEIGTRYGNVTKASVGAIQRALLVLEQQGGDHFFGEPALHIRDLMGHTRDGRGAVNVLAADRLMMSPRLYATFLLWLLSELFEELPEVGDLDKPKLVFFFDEAHLLFDDAPKVLVDRVEQVVRLIRSKGVGIYFVTQNPLDIPETVLAQLGNRVQHALRAYTPREQKAVKTAAETFRPNPDFDCAAAITQLGVGEALVSVLEAKAVPSVVQRTLIRPPAARLGPITPDERRTIMSNSPVAAAYNQTIDRDSAFEVLQRRAEEAAVPEEEEAEQAQAGGAGWTLPDFGEDRSPNDRAPTRRTRSSGDHEPQRRAPRASNRQTVAEAAVKSVVRSVGSSLGRALVRGLLGSLKRGR</sequence>
<evidence type="ECO:0000259" key="2">
    <source>
        <dbReference type="Pfam" id="PF05872"/>
    </source>
</evidence>
<evidence type="ECO:0000256" key="1">
    <source>
        <dbReference type="SAM" id="MobiDB-lite"/>
    </source>
</evidence>
<feature type="domain" description="Helicase HerA-like C-terminal" evidence="2">
    <location>
        <begin position="14"/>
        <end position="524"/>
    </location>
</feature>
<keyword evidence="4" id="KW-1185">Reference proteome</keyword>